<evidence type="ECO:0000256" key="2">
    <source>
        <dbReference type="ARBA" id="ARBA00022801"/>
    </source>
</evidence>
<protein>
    <recommendedName>
        <fullName evidence="3">Beta-lactamase-related domain-containing protein</fullName>
    </recommendedName>
</protein>
<dbReference type="PANTHER" id="PTHR43283:SF17">
    <property type="entry name" value="(LOVD), PUTATIVE (AFU_ORTHOLOGUE AFUA_5G00920)-RELATED"/>
    <property type="match status" value="1"/>
</dbReference>
<dbReference type="OrthoDB" id="428260at2759"/>
<keyword evidence="5" id="KW-1185">Reference proteome</keyword>
<dbReference type="InterPro" id="IPR012338">
    <property type="entry name" value="Beta-lactam/transpept-like"/>
</dbReference>
<dbReference type="AlphaFoldDB" id="A0A7H8RE97"/>
<evidence type="ECO:0000259" key="3">
    <source>
        <dbReference type="Pfam" id="PF00144"/>
    </source>
</evidence>
<reference evidence="5" key="1">
    <citation type="submission" date="2020-06" db="EMBL/GenBank/DDBJ databases">
        <title>A chromosome-scale genome assembly of Talaromyces rugulosus W13939.</title>
        <authorList>
            <person name="Wang B."/>
            <person name="Guo L."/>
            <person name="Ye K."/>
            <person name="Wang L."/>
        </authorList>
    </citation>
    <scope>NUCLEOTIDE SEQUENCE [LARGE SCALE GENOMIC DNA]</scope>
    <source>
        <strain evidence="5">W13939</strain>
    </source>
</reference>
<comment type="similarity">
    <text evidence="1">Belongs to the class-A beta-lactamase family.</text>
</comment>
<dbReference type="Proteomes" id="UP000509510">
    <property type="component" value="Chromosome VI"/>
</dbReference>
<evidence type="ECO:0000313" key="5">
    <source>
        <dbReference type="Proteomes" id="UP000509510"/>
    </source>
</evidence>
<evidence type="ECO:0000313" key="4">
    <source>
        <dbReference type="EMBL" id="QKX64809.1"/>
    </source>
</evidence>
<name>A0A7H8RE97_TALRU</name>
<feature type="domain" description="Beta-lactamase-related" evidence="3">
    <location>
        <begin position="15"/>
        <end position="282"/>
    </location>
</feature>
<dbReference type="EMBL" id="CP055903">
    <property type="protein sequence ID" value="QKX64809.1"/>
    <property type="molecule type" value="Genomic_DNA"/>
</dbReference>
<dbReference type="GO" id="GO:0016787">
    <property type="term" value="F:hydrolase activity"/>
    <property type="evidence" value="ECO:0007669"/>
    <property type="project" value="UniProtKB-KW"/>
</dbReference>
<dbReference type="Gene3D" id="3.40.710.10">
    <property type="entry name" value="DD-peptidase/beta-lactamase superfamily"/>
    <property type="match status" value="1"/>
</dbReference>
<organism evidence="4 5">
    <name type="scientific">Talaromyces rugulosus</name>
    <name type="common">Penicillium rugulosum</name>
    <dbReference type="NCBI Taxonomy" id="121627"/>
    <lineage>
        <taxon>Eukaryota</taxon>
        <taxon>Fungi</taxon>
        <taxon>Dikarya</taxon>
        <taxon>Ascomycota</taxon>
        <taxon>Pezizomycotina</taxon>
        <taxon>Eurotiomycetes</taxon>
        <taxon>Eurotiomycetidae</taxon>
        <taxon>Eurotiales</taxon>
        <taxon>Trichocomaceae</taxon>
        <taxon>Talaromyces</taxon>
        <taxon>Talaromyces sect. Islandici</taxon>
    </lineage>
</organism>
<dbReference type="PANTHER" id="PTHR43283">
    <property type="entry name" value="BETA-LACTAMASE-RELATED"/>
    <property type="match status" value="1"/>
</dbReference>
<dbReference type="KEGG" id="trg:TRUGW13939_11985"/>
<sequence length="311" mass="34663">MSSREHSRNTLSGLEKTFSKAVEGGVFPGVVVATTNRDGSFYYAKAFGRRGCDSTEELLTTKSVMAIASMTKLITTVATLQLVERQSIKISQGKPNTRKRQKTITLRHLLTHSSGAGYDMSNAELAKFTLSKGREINSGATIEERFGYPLLFEPGTSWECGTGIDWAGKLVERLTGQDLETYMQEHIWAPLGLKRITFWPSHNADMEADRVRMTIRNEASGGLVLLQKPFLTEGVTECFGGQGAYAEMEDFLKILHSILVDDERLLKKDTTAKMFQSQLNPASRESLRKHIQSCGPDPAFIGIFDNRYSYD</sequence>
<accession>A0A7H8RE97</accession>
<evidence type="ECO:0000256" key="1">
    <source>
        <dbReference type="ARBA" id="ARBA00009009"/>
    </source>
</evidence>
<dbReference type="GeneID" id="55999461"/>
<proteinExistence type="inferred from homology"/>
<dbReference type="RefSeq" id="XP_035350982.1">
    <property type="nucleotide sequence ID" value="XM_035495089.1"/>
</dbReference>
<keyword evidence="2" id="KW-0378">Hydrolase</keyword>
<dbReference type="SUPFAM" id="SSF56601">
    <property type="entry name" value="beta-lactamase/transpeptidase-like"/>
    <property type="match status" value="1"/>
</dbReference>
<dbReference type="InterPro" id="IPR001466">
    <property type="entry name" value="Beta-lactam-related"/>
</dbReference>
<gene>
    <name evidence="4" type="ORF">TRUGW13939_11985</name>
</gene>
<dbReference type="Pfam" id="PF00144">
    <property type="entry name" value="Beta-lactamase"/>
    <property type="match status" value="1"/>
</dbReference>
<dbReference type="InterPro" id="IPR050789">
    <property type="entry name" value="Diverse_Enzym_Activities"/>
</dbReference>